<dbReference type="GO" id="GO:0008028">
    <property type="term" value="F:monocarboxylic acid transmembrane transporter activity"/>
    <property type="evidence" value="ECO:0007669"/>
    <property type="project" value="TreeGrafter"/>
</dbReference>
<proteinExistence type="predicted"/>
<feature type="transmembrane region" description="Helical" evidence="1">
    <location>
        <begin position="61"/>
        <end position="82"/>
    </location>
</feature>
<dbReference type="OrthoDB" id="6499973at2759"/>
<name>A0A4C1U3P7_EUMVA</name>
<evidence type="ECO:0000256" key="1">
    <source>
        <dbReference type="SAM" id="Phobius"/>
    </source>
</evidence>
<dbReference type="PANTHER" id="PTHR11360">
    <property type="entry name" value="MONOCARBOXYLATE TRANSPORTER"/>
    <property type="match status" value="1"/>
</dbReference>
<protein>
    <submittedName>
        <fullName evidence="2">Monocarboxylate transporter 3</fullName>
    </submittedName>
</protein>
<sequence length="189" mass="19906">MTTGYFGNSNVQEKIKISTGPLVSALCNKFGCRAVCVTGALIATTAFVLSTFSQSITTMMLTYGVLGVLSPVLTHCLCFYIISTSAKRTRTQSTANAHAAARSRVNKLPAQMDARPANGLGTLAQTRSYFSVSRADGDTRFNHDSSGTRSLRALAVQAIAPTPNLNSSSMSSNDIGNGKLKLSFAPNSA</sequence>
<dbReference type="Gene3D" id="1.20.1250.20">
    <property type="entry name" value="MFS general substrate transporter like domains"/>
    <property type="match status" value="1"/>
</dbReference>
<dbReference type="AlphaFoldDB" id="A0A4C1U3P7"/>
<keyword evidence="1" id="KW-1133">Transmembrane helix</keyword>
<comment type="caution">
    <text evidence="2">The sequence shown here is derived from an EMBL/GenBank/DDBJ whole genome shotgun (WGS) entry which is preliminary data.</text>
</comment>
<keyword evidence="3" id="KW-1185">Reference proteome</keyword>
<feature type="transmembrane region" description="Helical" evidence="1">
    <location>
        <begin position="30"/>
        <end position="49"/>
    </location>
</feature>
<gene>
    <name evidence="2" type="primary">SLC16A3</name>
    <name evidence="2" type="ORF">EVAR_9500_1</name>
</gene>
<evidence type="ECO:0000313" key="2">
    <source>
        <dbReference type="EMBL" id="GBP20931.1"/>
    </source>
</evidence>
<organism evidence="2 3">
    <name type="scientific">Eumeta variegata</name>
    <name type="common">Bagworm moth</name>
    <name type="synonym">Eumeta japonica</name>
    <dbReference type="NCBI Taxonomy" id="151549"/>
    <lineage>
        <taxon>Eukaryota</taxon>
        <taxon>Metazoa</taxon>
        <taxon>Ecdysozoa</taxon>
        <taxon>Arthropoda</taxon>
        <taxon>Hexapoda</taxon>
        <taxon>Insecta</taxon>
        <taxon>Pterygota</taxon>
        <taxon>Neoptera</taxon>
        <taxon>Endopterygota</taxon>
        <taxon>Lepidoptera</taxon>
        <taxon>Glossata</taxon>
        <taxon>Ditrysia</taxon>
        <taxon>Tineoidea</taxon>
        <taxon>Psychidae</taxon>
        <taxon>Oiketicinae</taxon>
        <taxon>Eumeta</taxon>
    </lineage>
</organism>
<dbReference type="PANTHER" id="PTHR11360:SF286">
    <property type="entry name" value="GH22266P"/>
    <property type="match status" value="1"/>
</dbReference>
<reference evidence="2 3" key="1">
    <citation type="journal article" date="2019" name="Commun. Biol.">
        <title>The bagworm genome reveals a unique fibroin gene that provides high tensile strength.</title>
        <authorList>
            <person name="Kono N."/>
            <person name="Nakamura H."/>
            <person name="Ohtoshi R."/>
            <person name="Tomita M."/>
            <person name="Numata K."/>
            <person name="Arakawa K."/>
        </authorList>
    </citation>
    <scope>NUCLEOTIDE SEQUENCE [LARGE SCALE GENOMIC DNA]</scope>
</reference>
<accession>A0A4C1U3P7</accession>
<dbReference type="InterPro" id="IPR036259">
    <property type="entry name" value="MFS_trans_sf"/>
</dbReference>
<dbReference type="SUPFAM" id="SSF103473">
    <property type="entry name" value="MFS general substrate transporter"/>
    <property type="match status" value="1"/>
</dbReference>
<dbReference type="InterPro" id="IPR050327">
    <property type="entry name" value="Proton-linked_MCT"/>
</dbReference>
<evidence type="ECO:0000313" key="3">
    <source>
        <dbReference type="Proteomes" id="UP000299102"/>
    </source>
</evidence>
<keyword evidence="1" id="KW-0472">Membrane</keyword>
<dbReference type="EMBL" id="BGZK01000124">
    <property type="protein sequence ID" value="GBP20931.1"/>
    <property type="molecule type" value="Genomic_DNA"/>
</dbReference>
<keyword evidence="1" id="KW-0812">Transmembrane</keyword>
<dbReference type="Proteomes" id="UP000299102">
    <property type="component" value="Unassembled WGS sequence"/>
</dbReference>